<proteinExistence type="predicted"/>
<dbReference type="EMBL" id="GDKF01003897">
    <property type="protein sequence ID" value="JAT74725.1"/>
    <property type="molecule type" value="Transcribed_RNA"/>
</dbReference>
<keyword evidence="5" id="KW-1133">Transmembrane helix</keyword>
<dbReference type="InterPro" id="IPR017907">
    <property type="entry name" value="Znf_RING_CS"/>
</dbReference>
<evidence type="ECO:0000256" key="5">
    <source>
        <dbReference type="SAM" id="Phobius"/>
    </source>
</evidence>
<name>A0A1D2A701_AUXPR</name>
<evidence type="ECO:0000313" key="7">
    <source>
        <dbReference type="EMBL" id="JAT74725.1"/>
    </source>
</evidence>
<evidence type="ECO:0000256" key="3">
    <source>
        <dbReference type="ARBA" id="ARBA00022833"/>
    </source>
</evidence>
<evidence type="ECO:0000313" key="8">
    <source>
        <dbReference type="EMBL" id="RMZ52154.1"/>
    </source>
</evidence>
<dbReference type="InterPro" id="IPR001841">
    <property type="entry name" value="Znf_RING"/>
</dbReference>
<feature type="transmembrane region" description="Helical" evidence="5">
    <location>
        <begin position="6"/>
        <end position="25"/>
    </location>
</feature>
<dbReference type="InterPro" id="IPR013083">
    <property type="entry name" value="Znf_RING/FYVE/PHD"/>
</dbReference>
<dbReference type="Pfam" id="PF13639">
    <property type="entry name" value="zf-RING_2"/>
    <property type="match status" value="1"/>
</dbReference>
<keyword evidence="1" id="KW-0479">Metal-binding</keyword>
<feature type="domain" description="RING-type" evidence="6">
    <location>
        <begin position="79"/>
        <end position="123"/>
    </location>
</feature>
<protein>
    <recommendedName>
        <fullName evidence="6">RING-type domain-containing protein</fullName>
    </recommendedName>
</protein>
<reference evidence="7" key="1">
    <citation type="submission" date="2015-08" db="EMBL/GenBank/DDBJ databases">
        <authorList>
            <person name="Babu N.S."/>
            <person name="Beckwith C.J."/>
            <person name="Beseler K.G."/>
            <person name="Brison A."/>
            <person name="Carone J.V."/>
            <person name="Caskin T.P."/>
            <person name="Diamond M."/>
            <person name="Durham M.E."/>
            <person name="Foxe J.M."/>
            <person name="Go M."/>
            <person name="Henderson B.A."/>
            <person name="Jones I.B."/>
            <person name="McGettigan J.A."/>
            <person name="Micheletti S.J."/>
            <person name="Nasrallah M.E."/>
            <person name="Ortiz D."/>
            <person name="Piller C.R."/>
            <person name="Privatt S.R."/>
            <person name="Schneider S.L."/>
            <person name="Sharp S."/>
            <person name="Smith T.C."/>
            <person name="Stanton J.D."/>
            <person name="Ullery H.E."/>
            <person name="Wilson R.J."/>
            <person name="Serrano M.G."/>
            <person name="Buck G."/>
            <person name="Lee V."/>
            <person name="Wang Y."/>
            <person name="Carvalho R."/>
            <person name="Voegtly L."/>
            <person name="Shi R."/>
            <person name="Duckworth R."/>
            <person name="Johnson A."/>
            <person name="Loviza R."/>
            <person name="Walstead R."/>
            <person name="Shah Z."/>
            <person name="Kiflezghi M."/>
            <person name="Wade K."/>
            <person name="Ball S.L."/>
            <person name="Bradley K.W."/>
            <person name="Asai D.J."/>
            <person name="Bowman C.A."/>
            <person name="Russell D.A."/>
            <person name="Pope W.H."/>
            <person name="Jacobs-Sera D."/>
            <person name="Hendrix R.W."/>
            <person name="Hatfull G.F."/>
        </authorList>
    </citation>
    <scope>NUCLEOTIDE SEQUENCE</scope>
</reference>
<evidence type="ECO:0000259" key="6">
    <source>
        <dbReference type="PROSITE" id="PS50089"/>
    </source>
</evidence>
<evidence type="ECO:0000256" key="1">
    <source>
        <dbReference type="ARBA" id="ARBA00022723"/>
    </source>
</evidence>
<reference evidence="8" key="4">
    <citation type="submission" date="2018-11" db="EMBL/GenBank/DDBJ databases">
        <title>Characterization of plant carbon substrate utilization by Auxenochlorella protothecoides.</title>
        <authorList>
            <person name="Vogler B.W."/>
            <person name="Starkenburg S.R."/>
            <person name="Sudasinghe N."/>
            <person name="Schambach J.Y."/>
            <person name="Rollin J.A."/>
            <person name="Pattathil S."/>
            <person name="Barry A.N."/>
        </authorList>
    </citation>
    <scope>NUCLEOTIDE SEQUENCE [LARGE SCALE GENOMIC DNA]</scope>
    <source>
        <strain evidence="8">UTEX 25</strain>
    </source>
</reference>
<dbReference type="SUPFAM" id="SSF57850">
    <property type="entry name" value="RING/U-box"/>
    <property type="match status" value="1"/>
</dbReference>
<dbReference type="AlphaFoldDB" id="A0A1D2A701"/>
<dbReference type="PROSITE" id="PS50089">
    <property type="entry name" value="ZF_RING_2"/>
    <property type="match status" value="1"/>
</dbReference>
<organism evidence="7">
    <name type="scientific">Auxenochlorella protothecoides</name>
    <name type="common">Green microalga</name>
    <name type="synonym">Chlorella protothecoides</name>
    <dbReference type="NCBI Taxonomy" id="3075"/>
    <lineage>
        <taxon>Eukaryota</taxon>
        <taxon>Viridiplantae</taxon>
        <taxon>Chlorophyta</taxon>
        <taxon>core chlorophytes</taxon>
        <taxon>Trebouxiophyceae</taxon>
        <taxon>Chlorellales</taxon>
        <taxon>Chlorellaceae</taxon>
        <taxon>Auxenochlorella</taxon>
    </lineage>
</organism>
<evidence type="ECO:0000313" key="9">
    <source>
        <dbReference type="Proteomes" id="UP000279271"/>
    </source>
</evidence>
<gene>
    <name evidence="8" type="ORF">APUTEX25_001544</name>
    <name evidence="7" type="ORF">g.28304</name>
</gene>
<accession>A0A1D2A701</accession>
<reference evidence="8" key="3">
    <citation type="submission" date="2018-10" db="EMBL/GenBank/DDBJ databases">
        <authorList>
            <person name="Hovde B."/>
            <person name="Zhang X."/>
        </authorList>
    </citation>
    <scope>NUCLEOTIDE SEQUENCE [LARGE SCALE GENOMIC DNA]</scope>
    <source>
        <strain evidence="8">UTEX 25</strain>
    </source>
</reference>
<reference evidence="9" key="2">
    <citation type="journal article" date="2018" name="Algal Res.">
        <title>Characterization of plant carbon substrate utilization by Auxenochlorella protothecoides.</title>
        <authorList>
            <person name="Vogler B.W."/>
            <person name="Starkenburg S.R."/>
            <person name="Sudasinghe N."/>
            <person name="Schambach J.Y."/>
            <person name="Rollin J.A."/>
            <person name="Pattathil S."/>
            <person name="Barry A.N."/>
        </authorList>
    </citation>
    <scope>NUCLEOTIDE SEQUENCE [LARGE SCALE GENOMIC DNA]</scope>
    <source>
        <strain evidence="9">UTEX 25</strain>
    </source>
</reference>
<sequence>MGIEYLILVATCVVVMSGGLIMWLARDLRLRRCWQRGFVPAALLMRVHPQQVPEGTTLDEYAVVARTPATLAELGEGACPVCLGKYLRTDASLVLGCRHSLCTACLHRILLTQRLEARCPLCRHALVERGHAAGVATGGKPGHAGAKGGEAATTQLTVVPPA</sequence>
<keyword evidence="5" id="KW-0812">Transmembrane</keyword>
<dbReference type="GO" id="GO:0008270">
    <property type="term" value="F:zinc ion binding"/>
    <property type="evidence" value="ECO:0007669"/>
    <property type="project" value="UniProtKB-KW"/>
</dbReference>
<dbReference type="SMART" id="SM00184">
    <property type="entry name" value="RING"/>
    <property type="match status" value="1"/>
</dbReference>
<dbReference type="Proteomes" id="UP000279271">
    <property type="component" value="Unassembled WGS sequence"/>
</dbReference>
<keyword evidence="3" id="KW-0862">Zinc</keyword>
<keyword evidence="5" id="KW-0472">Membrane</keyword>
<dbReference type="PROSITE" id="PS00518">
    <property type="entry name" value="ZF_RING_1"/>
    <property type="match status" value="1"/>
</dbReference>
<keyword evidence="2 4" id="KW-0863">Zinc-finger</keyword>
<dbReference type="Gene3D" id="3.30.40.10">
    <property type="entry name" value="Zinc/RING finger domain, C3HC4 (zinc finger)"/>
    <property type="match status" value="1"/>
</dbReference>
<evidence type="ECO:0000256" key="4">
    <source>
        <dbReference type="PROSITE-ProRule" id="PRU00175"/>
    </source>
</evidence>
<dbReference type="EMBL" id="QOKY01000213">
    <property type="protein sequence ID" value="RMZ52154.1"/>
    <property type="molecule type" value="Genomic_DNA"/>
</dbReference>
<evidence type="ECO:0000256" key="2">
    <source>
        <dbReference type="ARBA" id="ARBA00022771"/>
    </source>
</evidence>